<proteinExistence type="predicted"/>
<organism evidence="2 3">
    <name type="scientific">Cyanidiococcus yangmingshanensis</name>
    <dbReference type="NCBI Taxonomy" id="2690220"/>
    <lineage>
        <taxon>Eukaryota</taxon>
        <taxon>Rhodophyta</taxon>
        <taxon>Bangiophyceae</taxon>
        <taxon>Cyanidiales</taxon>
        <taxon>Cyanidiaceae</taxon>
        <taxon>Cyanidiococcus</taxon>
    </lineage>
</organism>
<dbReference type="OrthoDB" id="8753at2759"/>
<keyword evidence="1" id="KW-0812">Transmembrane</keyword>
<name>A0A7J7IHC1_9RHOD</name>
<accession>A0A7J7IHC1</accession>
<evidence type="ECO:0000313" key="3">
    <source>
        <dbReference type="Proteomes" id="UP000530660"/>
    </source>
</evidence>
<dbReference type="AlphaFoldDB" id="A0A7J7IHC1"/>
<evidence type="ECO:0000256" key="1">
    <source>
        <dbReference type="SAM" id="Phobius"/>
    </source>
</evidence>
<feature type="transmembrane region" description="Helical" evidence="1">
    <location>
        <begin position="169"/>
        <end position="199"/>
    </location>
</feature>
<keyword evidence="1" id="KW-0472">Membrane</keyword>
<keyword evidence="1" id="KW-1133">Transmembrane helix</keyword>
<reference evidence="2 3" key="1">
    <citation type="journal article" date="2020" name="J. Phycol.">
        <title>Comparative genome analysis reveals Cyanidiococcus gen. nov., a new extremophilic red algal genus sister to Cyanidioschyzon (Cyanidioschyzonaceae, Rhodophyta).</title>
        <authorList>
            <person name="Liu S.-L."/>
            <person name="Chiang Y.-R."/>
            <person name="Yoon H.S."/>
            <person name="Fu H.-Y."/>
        </authorList>
    </citation>
    <scope>NUCLEOTIDE SEQUENCE [LARGE SCALE GENOMIC DNA]</scope>
    <source>
        <strain evidence="2 3">THAL066</strain>
    </source>
</reference>
<keyword evidence="3" id="KW-1185">Reference proteome</keyword>
<feature type="transmembrane region" description="Helical" evidence="1">
    <location>
        <begin position="205"/>
        <end position="222"/>
    </location>
</feature>
<comment type="caution">
    <text evidence="2">The sequence shown here is derived from an EMBL/GenBank/DDBJ whole genome shotgun (WGS) entry which is preliminary data.</text>
</comment>
<sequence>MPRTYYPAGAMSLAALSERETSAGGHNGSSLPRQALGSYCSRLASGLRERIDWKSTLPLVDALVDARQSMLAPSYLAQYAAAAATASGLYGASSWTSVLFEGSIVDSKSAPSGVGGKLEAAAVTLATEGSSASAGRAEGPYRAPPITARVVERAGRSVASRRGPHHIGLGWLATVASMGAKALAVILAQTLLAGALMYVWTHPQALMMTGIVLVIAFASNPTETSFLEWSRRKAPYVAAQKQGFDALRTRLAPYLLRFQDWDYFDFGVFSIVRLRDFADYVYLYVGVFNRWYLTGWYLDAPESDIRWEEVRQANGTR</sequence>
<dbReference type="Proteomes" id="UP000530660">
    <property type="component" value="Unassembled WGS sequence"/>
</dbReference>
<protein>
    <submittedName>
        <fullName evidence="2">Uncharacterized protein</fullName>
    </submittedName>
</protein>
<gene>
    <name evidence="2" type="ORF">F1559_003258</name>
</gene>
<dbReference type="EMBL" id="VWRR01000010">
    <property type="protein sequence ID" value="KAF6002495.1"/>
    <property type="molecule type" value="Genomic_DNA"/>
</dbReference>
<evidence type="ECO:0000313" key="2">
    <source>
        <dbReference type="EMBL" id="KAF6002495.1"/>
    </source>
</evidence>